<dbReference type="HOGENOM" id="CLU_031530_0_0_10"/>
<dbReference type="EMBL" id="CP002305">
    <property type="protein sequence ID" value="ADQ16581.1"/>
    <property type="molecule type" value="Genomic_DNA"/>
</dbReference>
<dbReference type="InterPro" id="IPR013780">
    <property type="entry name" value="Glyco_hydro_b"/>
</dbReference>
<feature type="domain" description="Endo-beta-1,6-galactanase-like" evidence="1">
    <location>
        <begin position="32"/>
        <end position="385"/>
    </location>
</feature>
<dbReference type="InterPro" id="IPR039514">
    <property type="entry name" value="6GAL-like"/>
</dbReference>
<keyword evidence="3" id="KW-1185">Reference proteome</keyword>
<gene>
    <name evidence="2" type="ordered locus">Lbys_0833</name>
</gene>
<dbReference type="GO" id="GO:0004553">
    <property type="term" value="F:hydrolase activity, hydrolyzing O-glycosyl compounds"/>
    <property type="evidence" value="ECO:0007669"/>
    <property type="project" value="InterPro"/>
</dbReference>
<evidence type="ECO:0000313" key="3">
    <source>
        <dbReference type="Proteomes" id="UP000007435"/>
    </source>
</evidence>
<dbReference type="CAZy" id="GH30">
    <property type="family name" value="Glycoside Hydrolase Family 30"/>
</dbReference>
<reference key="1">
    <citation type="submission" date="2010-11" db="EMBL/GenBank/DDBJ databases">
        <title>The complete genome of Leadbetterella byssophila DSM 17132.</title>
        <authorList>
            <consortium name="US DOE Joint Genome Institute (JGI-PGF)"/>
            <person name="Lucas S."/>
            <person name="Copeland A."/>
            <person name="Lapidus A."/>
            <person name="Glavina del Rio T."/>
            <person name="Dalin E."/>
            <person name="Tice H."/>
            <person name="Bruce D."/>
            <person name="Goodwin L."/>
            <person name="Pitluck S."/>
            <person name="Kyrpides N."/>
            <person name="Mavromatis K."/>
            <person name="Ivanova N."/>
            <person name="Teshima H."/>
            <person name="Brettin T."/>
            <person name="Detter J.C."/>
            <person name="Han C."/>
            <person name="Tapia R."/>
            <person name="Land M."/>
            <person name="Hauser L."/>
            <person name="Markowitz V."/>
            <person name="Cheng J.-F."/>
            <person name="Hugenholtz P."/>
            <person name="Woyke T."/>
            <person name="Wu D."/>
            <person name="Tindall B."/>
            <person name="Pomrenke H.G."/>
            <person name="Brambilla E."/>
            <person name="Klenk H.-P."/>
            <person name="Eisen J.A."/>
        </authorList>
    </citation>
    <scope>NUCLEOTIDE SEQUENCE [LARGE SCALE GENOMIC DNA]</scope>
    <source>
        <strain>DSM 17132</strain>
    </source>
</reference>
<dbReference type="InterPro" id="IPR017853">
    <property type="entry name" value="GH"/>
</dbReference>
<dbReference type="KEGG" id="lby:Lbys_0833"/>
<dbReference type="InterPro" id="IPR039743">
    <property type="entry name" value="6GAL/EXGAL"/>
</dbReference>
<name>E4RQL5_LEAB4</name>
<sequence>MKIKFIAITLLGLFSACKNSPSPTIAPSQSGVTIDLQQRFQTMESFAASDCWEPAFVGQYWAEEQKASIAKLLFSKDIVSGQPQGIGLSQWRVNLGGGTHQQGVASGIADYTRRADSFIDIKTGQIDWNKNLGQEYFLQKAKEYGVEEFVLFSNTPPVLWTKNNKGYASSAPAVNLQDDKFDDFADYMALVLDHYKKQKGISFKYISPVNEPQHNWMDPTQEGSPWRNEDVAKIARELNKSLEKSGLDTKILLAEAGDWASVYETGGDAARKNVINNLFNSGSENYIGNLSHVAPIIAGHSYWTDGSWAQLLDVRSKVKAAADAANLKVYQTEWSMLGDGYDANEFVGFGKASYMDIALYMSKVIHTDIVYANAAAWSYWTSMATERWGHKNRFLLINLKPNGDDHKNGGTHEATKTLWVLGNYSRFIRPGYQRVALKLANENKEKFGTAYSSPDGKTLVAVYTNLSKEPFNAKVKLSGVKSIKAYTTSSAKNLAEDKISNVDSDINIPPGSVVTVVYEF</sequence>
<dbReference type="SUPFAM" id="SSF51445">
    <property type="entry name" value="(Trans)glycosidases"/>
    <property type="match status" value="1"/>
</dbReference>
<dbReference type="PANTHER" id="PTHR42767">
    <property type="entry name" value="ENDO-BETA-1,6-GALACTANASE"/>
    <property type="match status" value="1"/>
</dbReference>
<dbReference type="Gene3D" id="3.20.20.80">
    <property type="entry name" value="Glycosidases"/>
    <property type="match status" value="1"/>
</dbReference>
<accession>E4RQL5</accession>
<dbReference type="Gene3D" id="2.60.40.1180">
    <property type="entry name" value="Golgi alpha-mannosidase II"/>
    <property type="match status" value="1"/>
</dbReference>
<dbReference type="AlphaFoldDB" id="E4RQL5"/>
<reference evidence="2 3" key="2">
    <citation type="journal article" date="2011" name="Stand. Genomic Sci.">
        <title>Complete genome sequence of Leadbetterella byssophila type strain (4M15).</title>
        <authorList>
            <person name="Abt B."/>
            <person name="Teshima H."/>
            <person name="Lucas S."/>
            <person name="Lapidus A."/>
            <person name="Del Rio T.G."/>
            <person name="Nolan M."/>
            <person name="Tice H."/>
            <person name="Cheng J.F."/>
            <person name="Pitluck S."/>
            <person name="Liolios K."/>
            <person name="Pagani I."/>
            <person name="Ivanova N."/>
            <person name="Mavromatis K."/>
            <person name="Pati A."/>
            <person name="Tapia R."/>
            <person name="Han C."/>
            <person name="Goodwin L."/>
            <person name="Chen A."/>
            <person name="Palaniappan K."/>
            <person name="Land M."/>
            <person name="Hauser L."/>
            <person name="Chang Y.J."/>
            <person name="Jeffries C.D."/>
            <person name="Rohde M."/>
            <person name="Goker M."/>
            <person name="Tindall B.J."/>
            <person name="Detter J.C."/>
            <person name="Woyke T."/>
            <person name="Bristow J."/>
            <person name="Eisen J.A."/>
            <person name="Markowitz V."/>
            <person name="Hugenholtz P."/>
            <person name="Klenk H.P."/>
            <person name="Kyrpides N.C."/>
        </authorList>
    </citation>
    <scope>NUCLEOTIDE SEQUENCE [LARGE SCALE GENOMIC DNA]</scope>
    <source>
        <strain evidence="3">DSM 17132 / JCM 16389 / KACC 11308 / NBRC 106382 / 4M15</strain>
    </source>
</reference>
<organism evidence="2 3">
    <name type="scientific">Leadbetterella byssophila (strain DSM 17132 / JCM 16389 / KACC 11308 / NBRC 106382 / 4M15)</name>
    <dbReference type="NCBI Taxonomy" id="649349"/>
    <lineage>
        <taxon>Bacteria</taxon>
        <taxon>Pseudomonadati</taxon>
        <taxon>Bacteroidota</taxon>
        <taxon>Cytophagia</taxon>
        <taxon>Cytophagales</taxon>
        <taxon>Leadbetterellaceae</taxon>
        <taxon>Leadbetterella</taxon>
    </lineage>
</organism>
<dbReference type="RefSeq" id="WP_013407632.1">
    <property type="nucleotide sequence ID" value="NC_014655.1"/>
</dbReference>
<dbReference type="STRING" id="649349.Lbys_0833"/>
<dbReference type="Proteomes" id="UP000007435">
    <property type="component" value="Chromosome"/>
</dbReference>
<dbReference type="OrthoDB" id="9806701at2"/>
<dbReference type="Pfam" id="PF14587">
    <property type="entry name" value="Glyco_hydr_30_2"/>
    <property type="match status" value="1"/>
</dbReference>
<proteinExistence type="predicted"/>
<evidence type="ECO:0000259" key="1">
    <source>
        <dbReference type="Pfam" id="PF14587"/>
    </source>
</evidence>
<dbReference type="PANTHER" id="PTHR42767:SF1">
    <property type="entry name" value="ENDO-BETA-1,6-GALACTANASE-LIKE DOMAIN-CONTAINING PROTEIN"/>
    <property type="match status" value="1"/>
</dbReference>
<dbReference type="eggNOG" id="COG5520">
    <property type="taxonomic scope" value="Bacteria"/>
</dbReference>
<protein>
    <submittedName>
        <fullName evidence="2">Beta-glycosidase</fullName>
    </submittedName>
</protein>
<evidence type="ECO:0000313" key="2">
    <source>
        <dbReference type="EMBL" id="ADQ16581.1"/>
    </source>
</evidence>
<dbReference type="PROSITE" id="PS51257">
    <property type="entry name" value="PROKAR_LIPOPROTEIN"/>
    <property type="match status" value="1"/>
</dbReference>